<accession>S8C362</accession>
<dbReference type="PANTHER" id="PTHR37171:SF1">
    <property type="entry name" value="SERINE_THREONINE-PROTEIN KINASE YRZF-RELATED"/>
    <property type="match status" value="1"/>
</dbReference>
<name>S8C362_DACHA</name>
<dbReference type="EMBL" id="AQGS01000129">
    <property type="protein sequence ID" value="EPS42107.1"/>
    <property type="molecule type" value="Genomic_DNA"/>
</dbReference>
<reference evidence="3" key="2">
    <citation type="submission" date="2013-04" db="EMBL/GenBank/DDBJ databases">
        <title>Genomic mechanisms accounting for the adaptation to parasitism in nematode-trapping fungi.</title>
        <authorList>
            <person name="Ahren D.G."/>
        </authorList>
    </citation>
    <scope>NUCLEOTIDE SEQUENCE [LARGE SCALE GENOMIC DNA]</scope>
    <source>
        <strain evidence="3">CBS 200.50</strain>
    </source>
</reference>
<dbReference type="Proteomes" id="UP000015100">
    <property type="component" value="Unassembled WGS sequence"/>
</dbReference>
<protein>
    <recommendedName>
        <fullName evidence="4">Protein kinase domain-containing protein</fullName>
    </recommendedName>
</protein>
<gene>
    <name evidence="2" type="ORF">H072_3923</name>
</gene>
<dbReference type="SUPFAM" id="SSF56112">
    <property type="entry name" value="Protein kinase-like (PK-like)"/>
    <property type="match status" value="1"/>
</dbReference>
<sequence length="527" mass="59706">MKLSEFFSAVSAPELNVSSGQLSSTSTTVPANPRECLTTLGEWPSIKKDIKKLIEPKMNLKFPELRVAFNGFTYNMNRRGTGVVDEKQVVVVGQNVYENTACDILQYVFNIDGVFSDHRTNFNVGDPDRVFVKKPEASASTSNDDGGNRPSRLVVEWKTPWAFQPESNIVAQYNEARNRSERNNKVVKAIHQLYGYMTFINLEFGVLCNYNSMFIFRRVDFSKLIISPEFRWSDTGLDSPLAALVYICHFVSQRGYFHYSPVDTPGPAGTQELRLDPELEYEGTWDPDHRVRWSVAKLELKKCISKGKACVIQGGVVAAKRKSRAQFNSHVAIIKIYDITDPENEKTADAEIAAYNRLKRYQGRYIPRVYAVGTVWDMLKVLVIEDCGVSAKGDRKTALRIFWKRARKAIRKLHRRHMIHGDIHLGNFTIDGNAVNETVIITRPARTVTETITTTMTQVDEYTDEVSAASSDDNATDDTEFEDDAEDESDAIPDEALLPTLMRMRITMTTIMMLNLSYLKTLMPLQS</sequence>
<dbReference type="Gene3D" id="1.10.510.10">
    <property type="entry name" value="Transferase(Phosphotransferase) domain 1"/>
    <property type="match status" value="1"/>
</dbReference>
<dbReference type="InterPro" id="IPR011009">
    <property type="entry name" value="Kinase-like_dom_sf"/>
</dbReference>
<proteinExistence type="predicted"/>
<feature type="region of interest" description="Disordered" evidence="1">
    <location>
        <begin position="465"/>
        <end position="490"/>
    </location>
</feature>
<evidence type="ECO:0000313" key="3">
    <source>
        <dbReference type="Proteomes" id="UP000015100"/>
    </source>
</evidence>
<comment type="caution">
    <text evidence="2">The sequence shown here is derived from an EMBL/GenBank/DDBJ whole genome shotgun (WGS) entry which is preliminary data.</text>
</comment>
<evidence type="ECO:0008006" key="4">
    <source>
        <dbReference type="Google" id="ProtNLM"/>
    </source>
</evidence>
<keyword evidence="3" id="KW-1185">Reference proteome</keyword>
<evidence type="ECO:0000313" key="2">
    <source>
        <dbReference type="EMBL" id="EPS42107.1"/>
    </source>
</evidence>
<dbReference type="HOGENOM" id="CLU_591797_0_0_1"/>
<dbReference type="AlphaFoldDB" id="S8C362"/>
<feature type="compositionally biased region" description="Acidic residues" evidence="1">
    <location>
        <begin position="474"/>
        <end position="490"/>
    </location>
</feature>
<dbReference type="InterPro" id="IPR052396">
    <property type="entry name" value="Meiotic_Drive_Suppr_Kinase"/>
</dbReference>
<dbReference type="OrthoDB" id="1668230at2759"/>
<dbReference type="PANTHER" id="PTHR37171">
    <property type="entry name" value="SERINE/THREONINE-PROTEIN KINASE YRZF-RELATED"/>
    <property type="match status" value="1"/>
</dbReference>
<organism evidence="2 3">
    <name type="scientific">Dactylellina haptotyla (strain CBS 200.50)</name>
    <name type="common">Nematode-trapping fungus</name>
    <name type="synonym">Monacrosporium haptotylum</name>
    <dbReference type="NCBI Taxonomy" id="1284197"/>
    <lineage>
        <taxon>Eukaryota</taxon>
        <taxon>Fungi</taxon>
        <taxon>Dikarya</taxon>
        <taxon>Ascomycota</taxon>
        <taxon>Pezizomycotina</taxon>
        <taxon>Orbiliomycetes</taxon>
        <taxon>Orbiliales</taxon>
        <taxon>Orbiliaceae</taxon>
        <taxon>Dactylellina</taxon>
    </lineage>
</organism>
<reference evidence="2 3" key="1">
    <citation type="journal article" date="2013" name="PLoS Genet.">
        <title>Genomic mechanisms accounting for the adaptation to parasitism in nematode-trapping fungi.</title>
        <authorList>
            <person name="Meerupati T."/>
            <person name="Andersson K.M."/>
            <person name="Friman E."/>
            <person name="Kumar D."/>
            <person name="Tunlid A."/>
            <person name="Ahren D."/>
        </authorList>
    </citation>
    <scope>NUCLEOTIDE SEQUENCE [LARGE SCALE GENOMIC DNA]</scope>
    <source>
        <strain evidence="2 3">CBS 200.50</strain>
    </source>
</reference>
<dbReference type="STRING" id="1284197.S8C362"/>
<evidence type="ECO:0000256" key="1">
    <source>
        <dbReference type="SAM" id="MobiDB-lite"/>
    </source>
</evidence>
<dbReference type="OMA" id="KSICANE"/>